<feature type="domain" description="N-acetyltransferase" evidence="3">
    <location>
        <begin position="39"/>
        <end position="203"/>
    </location>
</feature>
<evidence type="ECO:0000256" key="2">
    <source>
        <dbReference type="ARBA" id="ARBA00023315"/>
    </source>
</evidence>
<dbReference type="PANTHER" id="PTHR43072:SF23">
    <property type="entry name" value="UPF0039 PROTEIN C11D3.02C"/>
    <property type="match status" value="1"/>
</dbReference>
<reference evidence="4 5" key="1">
    <citation type="submission" date="2019-11" db="EMBL/GenBank/DDBJ databases">
        <title>Cellulosimicrobium composti sp. nov. isolated from a compost.</title>
        <authorList>
            <person name="Yang Y."/>
        </authorList>
    </citation>
    <scope>NUCLEOTIDE SEQUENCE [LARGE SCALE GENOMIC DNA]</scope>
    <source>
        <strain evidence="4 5">BIT-GX5</strain>
    </source>
</reference>
<dbReference type="PANTHER" id="PTHR43072">
    <property type="entry name" value="N-ACETYLTRANSFERASE"/>
    <property type="match status" value="1"/>
</dbReference>
<comment type="caution">
    <text evidence="4">The sequence shown here is derived from an EMBL/GenBank/DDBJ whole genome shotgun (WGS) entry which is preliminary data.</text>
</comment>
<name>A0A6N7ZIK3_9MICO</name>
<dbReference type="EMBL" id="WMKA01000017">
    <property type="protein sequence ID" value="MTG89123.1"/>
    <property type="molecule type" value="Genomic_DNA"/>
</dbReference>
<gene>
    <name evidence="4" type="ORF">GJV82_09210</name>
</gene>
<dbReference type="SUPFAM" id="SSF55729">
    <property type="entry name" value="Acyl-CoA N-acyltransferases (Nat)"/>
    <property type="match status" value="2"/>
</dbReference>
<sequence length="382" mass="41218">MSSASTTDQVVHPPAPPLAPIAERAAAPSALPAVTAGDLTWRPATPADAPALLALRNDIAEADQEPYRETLDEIEELFTAPWRDVAADTLVGADADGALRAYAMVDTNPGDARTVRVFLAGGVHPTHRARGIGREVLAWQVARARQVLAASGKELPARLALYGEDTDPPAKVRLYARCGFAPRRFYADLRRDLAAPVPEVPLDGSLRLVPWSPELDEATRLAHNDAFRDHWGSEPRTAEAWAHGRSHHAPQWSFLVVDDAPDVDALLAGAETEDLVDEETAAALRAGEPLVVGYQMASRYDEDFPVRGYSFGYTDILGVRRAYRGRRVAVAALAAGMRAFAADGMQYASLDVDTENPSGAHGLYASLGYEKVSGSRMYSIEI</sequence>
<dbReference type="CDD" id="cd04301">
    <property type="entry name" value="NAT_SF"/>
    <property type="match status" value="1"/>
</dbReference>
<organism evidence="4 5">
    <name type="scientific">Cellulosimicrobium composti</name>
    <dbReference type="NCBI Taxonomy" id="2672572"/>
    <lineage>
        <taxon>Bacteria</taxon>
        <taxon>Bacillati</taxon>
        <taxon>Actinomycetota</taxon>
        <taxon>Actinomycetes</taxon>
        <taxon>Micrococcales</taxon>
        <taxon>Promicromonosporaceae</taxon>
        <taxon>Cellulosimicrobium</taxon>
    </lineage>
</organism>
<proteinExistence type="predicted"/>
<protein>
    <submittedName>
        <fullName evidence="4">GNAT family N-acetyltransferase</fullName>
    </submittedName>
</protein>
<dbReference type="RefSeq" id="WP_155099019.1">
    <property type="nucleotide sequence ID" value="NZ_WMKA01000017.1"/>
</dbReference>
<feature type="domain" description="N-acetyltransferase" evidence="3">
    <location>
        <begin position="233"/>
        <end position="382"/>
    </location>
</feature>
<dbReference type="PROSITE" id="PS51186">
    <property type="entry name" value="GNAT"/>
    <property type="match status" value="2"/>
</dbReference>
<evidence type="ECO:0000313" key="5">
    <source>
        <dbReference type="Proteomes" id="UP000440668"/>
    </source>
</evidence>
<dbReference type="AlphaFoldDB" id="A0A6N7ZIK3"/>
<evidence type="ECO:0000259" key="3">
    <source>
        <dbReference type="PROSITE" id="PS51186"/>
    </source>
</evidence>
<evidence type="ECO:0000256" key="1">
    <source>
        <dbReference type="ARBA" id="ARBA00022679"/>
    </source>
</evidence>
<dbReference type="GO" id="GO:0016747">
    <property type="term" value="F:acyltransferase activity, transferring groups other than amino-acyl groups"/>
    <property type="evidence" value="ECO:0007669"/>
    <property type="project" value="InterPro"/>
</dbReference>
<dbReference type="InterPro" id="IPR016181">
    <property type="entry name" value="Acyl_CoA_acyltransferase"/>
</dbReference>
<dbReference type="Proteomes" id="UP000440668">
    <property type="component" value="Unassembled WGS sequence"/>
</dbReference>
<dbReference type="InterPro" id="IPR000182">
    <property type="entry name" value="GNAT_dom"/>
</dbReference>
<keyword evidence="1 4" id="KW-0808">Transferase</keyword>
<dbReference type="Gene3D" id="3.40.630.30">
    <property type="match status" value="1"/>
</dbReference>
<dbReference type="Pfam" id="PF00583">
    <property type="entry name" value="Acetyltransf_1"/>
    <property type="match status" value="2"/>
</dbReference>
<keyword evidence="2" id="KW-0012">Acyltransferase</keyword>
<accession>A0A6N7ZIK3</accession>
<evidence type="ECO:0000313" key="4">
    <source>
        <dbReference type="EMBL" id="MTG89123.1"/>
    </source>
</evidence>